<sequence length="94" mass="10341">MWTSDTMSVSQSLLISVMGLVVVLIALTLLAVMITLFSKMFEFLNNRSGKPANPQSEHQEGLTDEEIGAAIISVVCEDLCTEPENIRITSIREI</sequence>
<comment type="caution">
    <text evidence="7">The sequence shown here is derived from an EMBL/GenBank/DDBJ whole genome shotgun (WGS) entry which is preliminary data.</text>
</comment>
<evidence type="ECO:0000256" key="4">
    <source>
        <dbReference type="ARBA" id="ARBA00022989"/>
    </source>
</evidence>
<evidence type="ECO:0000256" key="3">
    <source>
        <dbReference type="ARBA" id="ARBA00022692"/>
    </source>
</evidence>
<dbReference type="AlphaFoldDB" id="A0A927WAA5"/>
<feature type="transmembrane region" description="Helical" evidence="6">
    <location>
        <begin position="12"/>
        <end position="37"/>
    </location>
</feature>
<dbReference type="Proteomes" id="UP000768462">
    <property type="component" value="Unassembled WGS sequence"/>
</dbReference>
<dbReference type="Pfam" id="PF04277">
    <property type="entry name" value="OAD_gamma"/>
    <property type="match status" value="1"/>
</dbReference>
<gene>
    <name evidence="7" type="ORF">E7215_16750</name>
</gene>
<keyword evidence="2" id="KW-1003">Cell membrane</keyword>
<organism evidence="7 8">
    <name type="scientific">Clostridium sulfidigenes</name>
    <dbReference type="NCBI Taxonomy" id="318464"/>
    <lineage>
        <taxon>Bacteria</taxon>
        <taxon>Bacillati</taxon>
        <taxon>Bacillota</taxon>
        <taxon>Clostridia</taxon>
        <taxon>Eubacteriales</taxon>
        <taxon>Clostridiaceae</taxon>
        <taxon>Clostridium</taxon>
    </lineage>
</organism>
<dbReference type="InterPro" id="IPR005899">
    <property type="entry name" value="Na_pump_deCOase"/>
</dbReference>
<keyword evidence="5 6" id="KW-0472">Membrane</keyword>
<proteinExistence type="predicted"/>
<evidence type="ECO:0000256" key="5">
    <source>
        <dbReference type="ARBA" id="ARBA00023136"/>
    </source>
</evidence>
<evidence type="ECO:0000313" key="7">
    <source>
        <dbReference type="EMBL" id="MBE6061791.1"/>
    </source>
</evidence>
<evidence type="ECO:0000256" key="1">
    <source>
        <dbReference type="ARBA" id="ARBA00004236"/>
    </source>
</evidence>
<comment type="subcellular location">
    <subcellularLocation>
        <location evidence="1">Cell membrane</location>
    </subcellularLocation>
</comment>
<dbReference type="GO" id="GO:0015081">
    <property type="term" value="F:sodium ion transmembrane transporter activity"/>
    <property type="evidence" value="ECO:0007669"/>
    <property type="project" value="InterPro"/>
</dbReference>
<name>A0A927WAA5_9CLOT</name>
<evidence type="ECO:0000313" key="8">
    <source>
        <dbReference type="Proteomes" id="UP000768462"/>
    </source>
</evidence>
<dbReference type="GO" id="GO:0005886">
    <property type="term" value="C:plasma membrane"/>
    <property type="evidence" value="ECO:0007669"/>
    <property type="project" value="UniProtKB-SubCell"/>
</dbReference>
<keyword evidence="3 6" id="KW-0812">Transmembrane</keyword>
<evidence type="ECO:0000256" key="2">
    <source>
        <dbReference type="ARBA" id="ARBA00022475"/>
    </source>
</evidence>
<protein>
    <submittedName>
        <fullName evidence="7">Uncharacterized protein</fullName>
    </submittedName>
</protein>
<dbReference type="EMBL" id="SVCM01000196">
    <property type="protein sequence ID" value="MBE6061791.1"/>
    <property type="molecule type" value="Genomic_DNA"/>
</dbReference>
<reference evidence="7" key="1">
    <citation type="submission" date="2019-04" db="EMBL/GenBank/DDBJ databases">
        <title>Evolution of Biomass-Degrading Anaerobic Consortia Revealed by Metagenomics.</title>
        <authorList>
            <person name="Peng X."/>
        </authorList>
    </citation>
    <scope>NUCLEOTIDE SEQUENCE</scope>
    <source>
        <strain evidence="7">SIG254</strain>
    </source>
</reference>
<dbReference type="GO" id="GO:0036376">
    <property type="term" value="P:sodium ion export across plasma membrane"/>
    <property type="evidence" value="ECO:0007669"/>
    <property type="project" value="InterPro"/>
</dbReference>
<keyword evidence="4 6" id="KW-1133">Transmembrane helix</keyword>
<evidence type="ECO:0000256" key="6">
    <source>
        <dbReference type="SAM" id="Phobius"/>
    </source>
</evidence>
<accession>A0A927WAA5</accession>